<dbReference type="EMBL" id="LRQG01000256">
    <property type="protein sequence ID" value="KXA32509.1"/>
    <property type="molecule type" value="Genomic_DNA"/>
</dbReference>
<feature type="transmembrane region" description="Helical" evidence="7">
    <location>
        <begin position="189"/>
        <end position="206"/>
    </location>
</feature>
<organism evidence="9 10">
    <name type="scientific">Prevotella corporis</name>
    <dbReference type="NCBI Taxonomy" id="28128"/>
    <lineage>
        <taxon>Bacteria</taxon>
        <taxon>Pseudomonadati</taxon>
        <taxon>Bacteroidota</taxon>
        <taxon>Bacteroidia</taxon>
        <taxon>Bacteroidales</taxon>
        <taxon>Prevotellaceae</taxon>
        <taxon>Prevotella</taxon>
    </lineage>
</organism>
<evidence type="ECO:0000256" key="1">
    <source>
        <dbReference type="ARBA" id="ARBA00004651"/>
    </source>
</evidence>
<keyword evidence="3" id="KW-1003">Cell membrane</keyword>
<feature type="transmembrane region" description="Helical" evidence="7">
    <location>
        <begin position="77"/>
        <end position="97"/>
    </location>
</feature>
<dbReference type="GO" id="GO:0016413">
    <property type="term" value="F:O-acetyltransferase activity"/>
    <property type="evidence" value="ECO:0007669"/>
    <property type="project" value="TreeGrafter"/>
</dbReference>
<dbReference type="Pfam" id="PF01757">
    <property type="entry name" value="Acyl_transf_3"/>
    <property type="match status" value="1"/>
</dbReference>
<dbReference type="PANTHER" id="PTHR40074:SF2">
    <property type="entry name" value="O-ACETYLTRANSFERASE WECH"/>
    <property type="match status" value="1"/>
</dbReference>
<evidence type="ECO:0000256" key="6">
    <source>
        <dbReference type="ARBA" id="ARBA00023136"/>
    </source>
</evidence>
<feature type="transmembrane region" description="Helical" evidence="7">
    <location>
        <begin position="135"/>
        <end position="152"/>
    </location>
</feature>
<evidence type="ECO:0000313" key="10">
    <source>
        <dbReference type="Proteomes" id="UP000070533"/>
    </source>
</evidence>
<sequence length="326" mass="37298">MLERKTWIDLLRGICMLAILLDHTELYYTGGNIIDYNFYVVNALVVFFFLSGYLFFKNEAFSLQRKLKSVGQSIIMPYFIFTTVIAVPKALVHGHNISDTLMTIVTGEASWFVAALAVSEIVFAILLWITKSKTWILSTVAITSLIICTLLPSYTDTYWQLENACFALPILYSGYLYHQYEKVFNRFNTPSSISFLFILLVIIKVYEYKHGINLLIEPIAVNNWATFIIDSIIATLFLVSLAKQLPTNRPIEWIGAHSIVYYFMSGGIPLLVAKALQKANLPYQGQYHRVVIAFLLVCFFASIVTWLIYRYIPFITGRKPTARKIN</sequence>
<evidence type="ECO:0000256" key="7">
    <source>
        <dbReference type="SAM" id="Phobius"/>
    </source>
</evidence>
<feature type="transmembrane region" description="Helical" evidence="7">
    <location>
        <begin position="158"/>
        <end position="177"/>
    </location>
</feature>
<comment type="subcellular location">
    <subcellularLocation>
        <location evidence="1">Cell membrane</location>
        <topology evidence="1">Multi-pass membrane protein</topology>
    </subcellularLocation>
</comment>
<dbReference type="PATRIC" id="fig|28128.5.peg.2829"/>
<gene>
    <name evidence="9" type="ORF">HMPREF3226_02750</name>
</gene>
<dbReference type="Proteomes" id="UP000070533">
    <property type="component" value="Unassembled WGS sequence"/>
</dbReference>
<evidence type="ECO:0000256" key="2">
    <source>
        <dbReference type="ARBA" id="ARBA00007400"/>
    </source>
</evidence>
<dbReference type="RefSeq" id="WP_060941407.1">
    <property type="nucleotide sequence ID" value="NZ_JAIHUT010000002.1"/>
</dbReference>
<dbReference type="GO" id="GO:0005886">
    <property type="term" value="C:plasma membrane"/>
    <property type="evidence" value="ECO:0007669"/>
    <property type="project" value="UniProtKB-SubCell"/>
</dbReference>
<dbReference type="eggNOG" id="ENOG503318W">
    <property type="taxonomic scope" value="Bacteria"/>
</dbReference>
<evidence type="ECO:0000259" key="8">
    <source>
        <dbReference type="Pfam" id="PF01757"/>
    </source>
</evidence>
<feature type="transmembrane region" description="Helical" evidence="7">
    <location>
        <begin position="287"/>
        <end position="309"/>
    </location>
</feature>
<evidence type="ECO:0000256" key="4">
    <source>
        <dbReference type="ARBA" id="ARBA00022692"/>
    </source>
</evidence>
<evidence type="ECO:0000256" key="5">
    <source>
        <dbReference type="ARBA" id="ARBA00022989"/>
    </source>
</evidence>
<comment type="caution">
    <text evidence="9">The sequence shown here is derived from an EMBL/GenBank/DDBJ whole genome shotgun (WGS) entry which is preliminary data.</text>
</comment>
<feature type="domain" description="Acyltransferase 3" evidence="8">
    <location>
        <begin position="6"/>
        <end position="309"/>
    </location>
</feature>
<feature type="transmembrane region" description="Helical" evidence="7">
    <location>
        <begin position="36"/>
        <end position="56"/>
    </location>
</feature>
<feature type="transmembrane region" description="Helical" evidence="7">
    <location>
        <begin position="221"/>
        <end position="242"/>
    </location>
</feature>
<keyword evidence="9" id="KW-0012">Acyltransferase</keyword>
<reference evidence="10" key="1">
    <citation type="submission" date="2016-01" db="EMBL/GenBank/DDBJ databases">
        <authorList>
            <person name="Mitreva M."/>
            <person name="Pepin K.H."/>
            <person name="Mihindukulasuriya K.A."/>
            <person name="Fulton R."/>
            <person name="Fronick C."/>
            <person name="O'Laughlin M."/>
            <person name="Miner T."/>
            <person name="Herter B."/>
            <person name="Rosa B.A."/>
            <person name="Cordes M."/>
            <person name="Tomlinson C."/>
            <person name="Wollam A."/>
            <person name="Palsikar V.B."/>
            <person name="Mardis E.R."/>
            <person name="Wilson R.K."/>
        </authorList>
    </citation>
    <scope>NUCLEOTIDE SEQUENCE [LARGE SCALE GENOMIC DNA]</scope>
    <source>
        <strain evidence="10">MJR7716</strain>
    </source>
</reference>
<name>A0A133PTW0_9BACT</name>
<dbReference type="AlphaFoldDB" id="A0A133PTW0"/>
<proteinExistence type="inferred from homology"/>
<keyword evidence="10" id="KW-1185">Reference proteome</keyword>
<dbReference type="InterPro" id="IPR002656">
    <property type="entry name" value="Acyl_transf_3_dom"/>
</dbReference>
<evidence type="ECO:0000313" key="9">
    <source>
        <dbReference type="EMBL" id="KXA32509.1"/>
    </source>
</evidence>
<dbReference type="GO" id="GO:0009246">
    <property type="term" value="P:enterobacterial common antigen biosynthetic process"/>
    <property type="evidence" value="ECO:0007669"/>
    <property type="project" value="TreeGrafter"/>
</dbReference>
<keyword evidence="9" id="KW-0808">Transferase</keyword>
<keyword evidence="4 7" id="KW-0812">Transmembrane</keyword>
<dbReference type="OrthoDB" id="6623990at2"/>
<keyword evidence="5 7" id="KW-1133">Transmembrane helix</keyword>
<keyword evidence="6 7" id="KW-0472">Membrane</keyword>
<dbReference type="STRING" id="28128.HMPREF3226_02750"/>
<evidence type="ECO:0000256" key="3">
    <source>
        <dbReference type="ARBA" id="ARBA00022475"/>
    </source>
</evidence>
<feature type="transmembrane region" description="Helical" evidence="7">
    <location>
        <begin position="109"/>
        <end position="128"/>
    </location>
</feature>
<dbReference type="PANTHER" id="PTHR40074">
    <property type="entry name" value="O-ACETYLTRANSFERASE WECH"/>
    <property type="match status" value="1"/>
</dbReference>
<comment type="similarity">
    <text evidence="2">Belongs to the acyltransferase 3 family.</text>
</comment>
<accession>A0A133PTW0</accession>
<feature type="transmembrane region" description="Helical" evidence="7">
    <location>
        <begin position="254"/>
        <end position="275"/>
    </location>
</feature>
<protein>
    <submittedName>
        <fullName evidence="9">Acyltransferase</fullName>
    </submittedName>
</protein>